<evidence type="ECO:0008006" key="3">
    <source>
        <dbReference type="Google" id="ProtNLM"/>
    </source>
</evidence>
<reference evidence="1 2" key="1">
    <citation type="submission" date="2014-04" db="EMBL/GenBank/DDBJ databases">
        <authorList>
            <consortium name="DOE Joint Genome Institute"/>
            <person name="Kuo A."/>
            <person name="Kohler A."/>
            <person name="Costa M.D."/>
            <person name="Nagy L.G."/>
            <person name="Floudas D."/>
            <person name="Copeland A."/>
            <person name="Barry K.W."/>
            <person name="Cichocki N."/>
            <person name="Veneault-Fourrey C."/>
            <person name="LaButti K."/>
            <person name="Lindquist E.A."/>
            <person name="Lipzen A."/>
            <person name="Lundell T."/>
            <person name="Morin E."/>
            <person name="Murat C."/>
            <person name="Sun H."/>
            <person name="Tunlid A."/>
            <person name="Henrissat B."/>
            <person name="Grigoriev I.V."/>
            <person name="Hibbett D.S."/>
            <person name="Martin F."/>
            <person name="Nordberg H.P."/>
            <person name="Cantor M.N."/>
            <person name="Hua S.X."/>
        </authorList>
    </citation>
    <scope>NUCLEOTIDE SEQUENCE [LARGE SCALE GENOMIC DNA]</scope>
    <source>
        <strain evidence="1 2">Marx 270</strain>
    </source>
</reference>
<dbReference type="Proteomes" id="UP000054217">
    <property type="component" value="Unassembled WGS sequence"/>
</dbReference>
<sequence>MSDSVEKPSAIIFGGLNTCSRALAALLVPPQGDSLVSHLRIVDKFSVSPPTTYLGSEFPKVLARPEVEYRQANLTIPSAVASAFDPPAGQAPYTYVFDLSGEVNHDRGEVIAIKMTFNVSRNIALEAAKRNVKAYVRLQHPVYETSDKGPIDEKEDAKPVKTLNIWWHETLRMLASIENLNLVILRIGFVYGPYVESGLCKTSYSLRTRFSYAEKSFSDALVITVASIYGYMKKPMKTIWGPGKDPVNTVHIDDVASALWACAEWMGPLGRKEANAIAGEKISFHNDKGKVKEVAGTCSPDAQPVAPIFNVVDDSETTLAKGGAMITQFFGTTFEFYSSLETAMAKLKLEDLEEEINEHHVGTWTEMLQLSNPPVTHTPLNAYMDKYALSRHRLGYSNDKIKRILGYQLKRPKFCQETLQEVVDKWKAEGSWPIVPNA</sequence>
<dbReference type="SUPFAM" id="SSF51735">
    <property type="entry name" value="NAD(P)-binding Rossmann-fold domains"/>
    <property type="match status" value="1"/>
</dbReference>
<dbReference type="OrthoDB" id="16464at2759"/>
<dbReference type="HOGENOM" id="CLU_045030_0_0_1"/>
<protein>
    <recommendedName>
        <fullName evidence="3">NAD-dependent epimerase/dehydratase domain-containing protein</fullName>
    </recommendedName>
</protein>
<accession>A0A0C3P8S4</accession>
<evidence type="ECO:0000313" key="1">
    <source>
        <dbReference type="EMBL" id="KIO04141.1"/>
    </source>
</evidence>
<keyword evidence="2" id="KW-1185">Reference proteome</keyword>
<dbReference type="InterPro" id="IPR036291">
    <property type="entry name" value="NAD(P)-bd_dom_sf"/>
</dbReference>
<dbReference type="STRING" id="870435.A0A0C3P8S4"/>
<evidence type="ECO:0000313" key="2">
    <source>
        <dbReference type="Proteomes" id="UP000054217"/>
    </source>
</evidence>
<dbReference type="PANTHER" id="PTHR43245">
    <property type="entry name" value="BIFUNCTIONAL POLYMYXIN RESISTANCE PROTEIN ARNA"/>
    <property type="match status" value="1"/>
</dbReference>
<name>A0A0C3P8S4_PISTI</name>
<dbReference type="EMBL" id="KN831973">
    <property type="protein sequence ID" value="KIO04141.1"/>
    <property type="molecule type" value="Genomic_DNA"/>
</dbReference>
<dbReference type="PANTHER" id="PTHR43245:SF11">
    <property type="entry name" value="LD23561P"/>
    <property type="match status" value="1"/>
</dbReference>
<dbReference type="InParanoid" id="A0A0C3P8S4"/>
<reference evidence="2" key="2">
    <citation type="submission" date="2015-01" db="EMBL/GenBank/DDBJ databases">
        <title>Evolutionary Origins and Diversification of the Mycorrhizal Mutualists.</title>
        <authorList>
            <consortium name="DOE Joint Genome Institute"/>
            <consortium name="Mycorrhizal Genomics Consortium"/>
            <person name="Kohler A."/>
            <person name="Kuo A."/>
            <person name="Nagy L.G."/>
            <person name="Floudas D."/>
            <person name="Copeland A."/>
            <person name="Barry K.W."/>
            <person name="Cichocki N."/>
            <person name="Veneault-Fourrey C."/>
            <person name="LaButti K."/>
            <person name="Lindquist E.A."/>
            <person name="Lipzen A."/>
            <person name="Lundell T."/>
            <person name="Morin E."/>
            <person name="Murat C."/>
            <person name="Riley R."/>
            <person name="Ohm R."/>
            <person name="Sun H."/>
            <person name="Tunlid A."/>
            <person name="Henrissat B."/>
            <person name="Grigoriev I.V."/>
            <person name="Hibbett D.S."/>
            <person name="Martin F."/>
        </authorList>
    </citation>
    <scope>NUCLEOTIDE SEQUENCE [LARGE SCALE GENOMIC DNA]</scope>
    <source>
        <strain evidence="2">Marx 270</strain>
    </source>
</reference>
<dbReference type="Gene3D" id="3.40.50.720">
    <property type="entry name" value="NAD(P)-binding Rossmann-like Domain"/>
    <property type="match status" value="1"/>
</dbReference>
<proteinExistence type="predicted"/>
<dbReference type="InterPro" id="IPR050177">
    <property type="entry name" value="Lipid_A_modif_metabolic_enz"/>
</dbReference>
<dbReference type="AlphaFoldDB" id="A0A0C3P8S4"/>
<organism evidence="1 2">
    <name type="scientific">Pisolithus tinctorius Marx 270</name>
    <dbReference type="NCBI Taxonomy" id="870435"/>
    <lineage>
        <taxon>Eukaryota</taxon>
        <taxon>Fungi</taxon>
        <taxon>Dikarya</taxon>
        <taxon>Basidiomycota</taxon>
        <taxon>Agaricomycotina</taxon>
        <taxon>Agaricomycetes</taxon>
        <taxon>Agaricomycetidae</taxon>
        <taxon>Boletales</taxon>
        <taxon>Sclerodermatineae</taxon>
        <taxon>Pisolithaceae</taxon>
        <taxon>Pisolithus</taxon>
    </lineage>
</organism>
<gene>
    <name evidence="1" type="ORF">M404DRAFT_26703</name>
</gene>